<dbReference type="EMBL" id="LJCR01001845">
    <property type="protein sequence ID" value="KPV49633.1"/>
    <property type="molecule type" value="Genomic_DNA"/>
</dbReference>
<dbReference type="GO" id="GO:0005524">
    <property type="term" value="F:ATP binding"/>
    <property type="evidence" value="ECO:0007669"/>
    <property type="project" value="UniProtKB-KW"/>
</dbReference>
<dbReference type="SMART" id="SM00387">
    <property type="entry name" value="HATPase_c"/>
    <property type="match status" value="1"/>
</dbReference>
<feature type="non-terminal residue" evidence="15">
    <location>
        <position position="490"/>
    </location>
</feature>
<evidence type="ECO:0000313" key="16">
    <source>
        <dbReference type="Proteomes" id="UP000050509"/>
    </source>
</evidence>
<dbReference type="EC" id="2.7.13.3" evidence="3"/>
<dbReference type="SUPFAM" id="SSF55874">
    <property type="entry name" value="ATPase domain of HSP90 chaperone/DNA topoisomerase II/histidine kinase"/>
    <property type="match status" value="1"/>
</dbReference>
<evidence type="ECO:0000256" key="6">
    <source>
        <dbReference type="ARBA" id="ARBA00022741"/>
    </source>
</evidence>
<dbReference type="Gene3D" id="3.30.450.40">
    <property type="match status" value="1"/>
</dbReference>
<evidence type="ECO:0000256" key="9">
    <source>
        <dbReference type="ARBA" id="ARBA00023012"/>
    </source>
</evidence>
<dbReference type="Pfam" id="PF13185">
    <property type="entry name" value="GAF_2"/>
    <property type="match status" value="1"/>
</dbReference>
<dbReference type="PROSITE" id="PS50109">
    <property type="entry name" value="HIS_KIN"/>
    <property type="match status" value="1"/>
</dbReference>
<evidence type="ECO:0000256" key="10">
    <source>
        <dbReference type="ARBA" id="ARBA00064003"/>
    </source>
</evidence>
<dbReference type="SUPFAM" id="SSF55785">
    <property type="entry name" value="PYP-like sensor domain (PAS domain)"/>
    <property type="match status" value="1"/>
</dbReference>
<keyword evidence="6" id="KW-0547">Nucleotide-binding</keyword>
<evidence type="ECO:0000256" key="7">
    <source>
        <dbReference type="ARBA" id="ARBA00022777"/>
    </source>
</evidence>
<sequence>ALNGQVLAAQRADAGFVPVEASVSSFVERGEPLYVVILRDISERISAERQLRRQNDELLALHDTTLGLLERFELSALLEAIVTRAGALLDTPHGYLYMHDPASDTLEVKVATGVFAQRSGDQIKRGEGLAGRVWASGETMTIDNYREWPHRLPALDALNLRAIVNVPIRTRSSFIGVLGLAYQDSMRRPSPAEITLLQRFSRLVSLALDNAQLYTAAQQELAERRRTEAALRTAESELRQAKEVAEAATEAKSAFLAHMSHELRTPLTSLAGNTDLLLTTNLDADQREFANIIRISSNALLDVINDILDLSKIESGKMRVEHQSFDLRDCLEEAIDIVGSQATRKHLDLAYTIDPATPAAIESDSMRLRQVLVNLIGNAVKFTKAGSVVVRAELAEEQGSAVVVRFSVQDTGIGISDEVQARLFQPFTQADGSVTRKYGGTGLGLAICRRLVELMGGSIGVESRAGQGATFAFTIRFERATASPSQPSAP</sequence>
<dbReference type="AlphaFoldDB" id="A0A0P9DAN5"/>
<evidence type="ECO:0000256" key="2">
    <source>
        <dbReference type="ARBA" id="ARBA00006402"/>
    </source>
</evidence>
<feature type="domain" description="Histidine kinase" evidence="14">
    <location>
        <begin position="258"/>
        <end position="479"/>
    </location>
</feature>
<gene>
    <name evidence="15" type="ORF">SE17_31510</name>
</gene>
<dbReference type="FunFam" id="3.30.565.10:FF:000010">
    <property type="entry name" value="Sensor histidine kinase RcsC"/>
    <property type="match status" value="1"/>
</dbReference>
<accession>A0A0P9DAN5</accession>
<dbReference type="InterPro" id="IPR035965">
    <property type="entry name" value="PAS-like_dom_sf"/>
</dbReference>
<evidence type="ECO:0000256" key="4">
    <source>
        <dbReference type="ARBA" id="ARBA00022553"/>
    </source>
</evidence>
<dbReference type="InterPro" id="IPR004358">
    <property type="entry name" value="Sig_transdc_His_kin-like_C"/>
</dbReference>
<dbReference type="InterPro" id="IPR005467">
    <property type="entry name" value="His_kinase_dom"/>
</dbReference>
<protein>
    <recommendedName>
        <fullName evidence="12">Circadian input-output histidine kinase CikA</fullName>
        <ecNumber evidence="3">2.7.13.3</ecNumber>
    </recommendedName>
    <alternativeName>
        <fullName evidence="11">Sensory/regulatory protein RpfC</fullName>
    </alternativeName>
</protein>
<dbReference type="Pfam" id="PF02518">
    <property type="entry name" value="HATPase_c"/>
    <property type="match status" value="1"/>
</dbReference>
<dbReference type="PANTHER" id="PTHR45339">
    <property type="entry name" value="HYBRID SIGNAL TRANSDUCTION HISTIDINE KINASE J"/>
    <property type="match status" value="1"/>
</dbReference>
<feature type="non-terminal residue" evidence="15">
    <location>
        <position position="1"/>
    </location>
</feature>
<dbReference type="SMART" id="SM00065">
    <property type="entry name" value="GAF"/>
    <property type="match status" value="1"/>
</dbReference>
<evidence type="ECO:0000256" key="13">
    <source>
        <dbReference type="SAM" id="Coils"/>
    </source>
</evidence>
<dbReference type="SMART" id="SM00388">
    <property type="entry name" value="HisKA"/>
    <property type="match status" value="1"/>
</dbReference>
<dbReference type="InterPro" id="IPR003018">
    <property type="entry name" value="GAF"/>
</dbReference>
<evidence type="ECO:0000256" key="5">
    <source>
        <dbReference type="ARBA" id="ARBA00022679"/>
    </source>
</evidence>
<dbReference type="PRINTS" id="PR00344">
    <property type="entry name" value="BCTRLSENSOR"/>
</dbReference>
<name>A0A0P9DAN5_9CHLR</name>
<dbReference type="InterPro" id="IPR029016">
    <property type="entry name" value="GAF-like_dom_sf"/>
</dbReference>
<dbReference type="InterPro" id="IPR003594">
    <property type="entry name" value="HATPase_dom"/>
</dbReference>
<dbReference type="Pfam" id="PF00512">
    <property type="entry name" value="HisKA"/>
    <property type="match status" value="1"/>
</dbReference>
<evidence type="ECO:0000256" key="11">
    <source>
        <dbReference type="ARBA" id="ARBA00068150"/>
    </source>
</evidence>
<keyword evidence="16" id="KW-1185">Reference proteome</keyword>
<evidence type="ECO:0000256" key="12">
    <source>
        <dbReference type="ARBA" id="ARBA00074306"/>
    </source>
</evidence>
<dbReference type="GO" id="GO:0000155">
    <property type="term" value="F:phosphorelay sensor kinase activity"/>
    <property type="evidence" value="ECO:0007669"/>
    <property type="project" value="InterPro"/>
</dbReference>
<keyword evidence="5" id="KW-0808">Transferase</keyword>
<dbReference type="Gene3D" id="1.10.287.130">
    <property type="match status" value="1"/>
</dbReference>
<feature type="coiled-coil region" evidence="13">
    <location>
        <begin position="217"/>
        <end position="251"/>
    </location>
</feature>
<evidence type="ECO:0000256" key="8">
    <source>
        <dbReference type="ARBA" id="ARBA00022840"/>
    </source>
</evidence>
<dbReference type="SUPFAM" id="SSF55781">
    <property type="entry name" value="GAF domain-like"/>
    <property type="match status" value="1"/>
</dbReference>
<dbReference type="Gene3D" id="3.30.565.10">
    <property type="entry name" value="Histidine kinase-like ATPase, C-terminal domain"/>
    <property type="match status" value="1"/>
</dbReference>
<dbReference type="InterPro" id="IPR003661">
    <property type="entry name" value="HisK_dim/P_dom"/>
</dbReference>
<evidence type="ECO:0000256" key="3">
    <source>
        <dbReference type="ARBA" id="ARBA00012438"/>
    </source>
</evidence>
<dbReference type="PANTHER" id="PTHR45339:SF1">
    <property type="entry name" value="HYBRID SIGNAL TRANSDUCTION HISTIDINE KINASE J"/>
    <property type="match status" value="1"/>
</dbReference>
<keyword evidence="4" id="KW-0597">Phosphoprotein</keyword>
<proteinExistence type="inferred from homology"/>
<keyword evidence="13" id="KW-0175">Coiled coil</keyword>
<evidence type="ECO:0000259" key="14">
    <source>
        <dbReference type="PROSITE" id="PS50109"/>
    </source>
</evidence>
<comment type="catalytic activity">
    <reaction evidence="1">
        <text>ATP + protein L-histidine = ADP + protein N-phospho-L-histidine.</text>
        <dbReference type="EC" id="2.7.13.3"/>
    </reaction>
</comment>
<comment type="subunit">
    <text evidence="10">At low DSF concentrations, interacts with RpfF.</text>
</comment>
<evidence type="ECO:0000256" key="1">
    <source>
        <dbReference type="ARBA" id="ARBA00000085"/>
    </source>
</evidence>
<organism evidence="15 16">
    <name type="scientific">Kouleothrix aurantiaca</name>
    <dbReference type="NCBI Taxonomy" id="186479"/>
    <lineage>
        <taxon>Bacteria</taxon>
        <taxon>Bacillati</taxon>
        <taxon>Chloroflexota</taxon>
        <taxon>Chloroflexia</taxon>
        <taxon>Chloroflexales</taxon>
        <taxon>Roseiflexineae</taxon>
        <taxon>Roseiflexaceae</taxon>
        <taxon>Kouleothrix</taxon>
    </lineage>
</organism>
<keyword evidence="9" id="KW-0902">Two-component regulatory system</keyword>
<dbReference type="Gene3D" id="3.30.450.20">
    <property type="entry name" value="PAS domain"/>
    <property type="match status" value="1"/>
</dbReference>
<keyword evidence="8" id="KW-0067">ATP-binding</keyword>
<dbReference type="InterPro" id="IPR036097">
    <property type="entry name" value="HisK_dim/P_sf"/>
</dbReference>
<dbReference type="CDD" id="cd00082">
    <property type="entry name" value="HisKA"/>
    <property type="match status" value="1"/>
</dbReference>
<comment type="caution">
    <text evidence="15">The sequence shown here is derived from an EMBL/GenBank/DDBJ whole genome shotgun (WGS) entry which is preliminary data.</text>
</comment>
<dbReference type="FunFam" id="1.10.287.130:FF:000002">
    <property type="entry name" value="Two-component osmosensing histidine kinase"/>
    <property type="match status" value="1"/>
</dbReference>
<dbReference type="Proteomes" id="UP000050509">
    <property type="component" value="Unassembled WGS sequence"/>
</dbReference>
<dbReference type="InterPro" id="IPR036890">
    <property type="entry name" value="HATPase_C_sf"/>
</dbReference>
<keyword evidence="7" id="KW-0418">Kinase</keyword>
<dbReference type="SUPFAM" id="SSF47384">
    <property type="entry name" value="Homodimeric domain of signal transducing histidine kinase"/>
    <property type="match status" value="1"/>
</dbReference>
<dbReference type="CDD" id="cd16922">
    <property type="entry name" value="HATPase_EvgS-ArcB-TorS-like"/>
    <property type="match status" value="1"/>
</dbReference>
<comment type="similarity">
    <text evidence="2">In the N-terminal section; belongs to the phytochrome family.</text>
</comment>
<reference evidence="15 16" key="1">
    <citation type="submission" date="2015-09" db="EMBL/GenBank/DDBJ databases">
        <title>Draft genome sequence of Kouleothrix aurantiaca JCM 19913.</title>
        <authorList>
            <person name="Hemp J."/>
        </authorList>
    </citation>
    <scope>NUCLEOTIDE SEQUENCE [LARGE SCALE GENOMIC DNA]</scope>
    <source>
        <strain evidence="15 16">COM-B</strain>
    </source>
</reference>
<evidence type="ECO:0000313" key="15">
    <source>
        <dbReference type="EMBL" id="KPV49633.1"/>
    </source>
</evidence>